<proteinExistence type="predicted"/>
<dbReference type="OrthoDB" id="57679at2759"/>
<dbReference type="EMBL" id="HG994594">
    <property type="protein sequence ID" value="CAF2859535.1"/>
    <property type="molecule type" value="Genomic_DNA"/>
</dbReference>
<gene>
    <name evidence="1" type="ORF">LSAA_6070</name>
</gene>
<dbReference type="Proteomes" id="UP000675881">
    <property type="component" value="Chromosome 15"/>
</dbReference>
<evidence type="ECO:0000313" key="2">
    <source>
        <dbReference type="Proteomes" id="UP000675881"/>
    </source>
</evidence>
<reference evidence="1" key="1">
    <citation type="submission" date="2021-02" db="EMBL/GenBank/DDBJ databases">
        <authorList>
            <person name="Bekaert M."/>
        </authorList>
    </citation>
    <scope>NUCLEOTIDE SEQUENCE</scope>
    <source>
        <strain evidence="1">IoA-00</strain>
    </source>
</reference>
<keyword evidence="2" id="KW-1185">Reference proteome</keyword>
<protein>
    <submittedName>
        <fullName evidence="1">(salmon louse) hypothetical protein</fullName>
    </submittedName>
</protein>
<sequence>MGQGASSDPELMKASTTYFALIFKQIDKLEIVNAGKDVVHIFEKILSPRNLIQGTRYKDETETYKIKIHGMPFTLAAGSSVDFKISFLHILDQLYIELQMVPFVSSDLCLSTDTSTVFFEKEFENTSRGHYVCIAPSGHDCLDLINFPPNVQTQIISIIQSSWGTSDVTEKINQCFRVKMVGHPWSFGARGENATLIRTIITENRANNEILIAYKYVVNISMKGTCDMMYFQYDPTIIPDSSQSFIMYLSKRDRVRLMMLQIMLRVFKVMEHTIKRFISGDSRMMSFRIPPLNNSEQEKLYKSVIVVYENMKVLGGELVSSADVSSIVVKRNDKYVSYDTHSWYFLNIRGNSVWAY</sequence>
<name>A0A7R8CLX1_LEPSM</name>
<dbReference type="AlphaFoldDB" id="A0A7R8CLX1"/>
<organism evidence="1 2">
    <name type="scientific">Lepeophtheirus salmonis</name>
    <name type="common">Salmon louse</name>
    <name type="synonym">Caligus salmonis</name>
    <dbReference type="NCBI Taxonomy" id="72036"/>
    <lineage>
        <taxon>Eukaryota</taxon>
        <taxon>Metazoa</taxon>
        <taxon>Ecdysozoa</taxon>
        <taxon>Arthropoda</taxon>
        <taxon>Crustacea</taxon>
        <taxon>Multicrustacea</taxon>
        <taxon>Hexanauplia</taxon>
        <taxon>Copepoda</taxon>
        <taxon>Siphonostomatoida</taxon>
        <taxon>Caligidae</taxon>
        <taxon>Lepeophtheirus</taxon>
    </lineage>
</organism>
<dbReference type="PANTHER" id="PTHR38696">
    <property type="entry name" value="MEDIATOR OF RNA POLYMERASE II TRANSCRIPTION SUBUNIT 13"/>
    <property type="match status" value="1"/>
</dbReference>
<accession>A0A7R8CLX1</accession>
<evidence type="ECO:0000313" key="1">
    <source>
        <dbReference type="EMBL" id="CAF2859535.1"/>
    </source>
</evidence>
<dbReference type="PANTHER" id="PTHR38696:SF1">
    <property type="entry name" value="MEDIATOR OF RNA POLYMERASE II TRANSCRIPTION SUBUNIT 13"/>
    <property type="match status" value="1"/>
</dbReference>